<accession>R7Z1M8</accession>
<name>R7Z1M8_CONA1</name>
<dbReference type="AlphaFoldDB" id="R7Z1M8"/>
<feature type="region of interest" description="Disordered" evidence="1">
    <location>
        <begin position="90"/>
        <end position="125"/>
    </location>
</feature>
<evidence type="ECO:0000256" key="1">
    <source>
        <dbReference type="SAM" id="MobiDB-lite"/>
    </source>
</evidence>
<reference evidence="3" key="1">
    <citation type="submission" date="2012-06" db="EMBL/GenBank/DDBJ databases">
        <title>The genome sequence of Coniosporium apollinis CBS 100218.</title>
        <authorList>
            <consortium name="The Broad Institute Genome Sequencing Platform"/>
            <person name="Cuomo C."/>
            <person name="Gorbushina A."/>
            <person name="Noack S."/>
            <person name="Walker B."/>
            <person name="Young S.K."/>
            <person name="Zeng Q."/>
            <person name="Gargeya S."/>
            <person name="Fitzgerald M."/>
            <person name="Haas B."/>
            <person name="Abouelleil A."/>
            <person name="Alvarado L."/>
            <person name="Arachchi H.M."/>
            <person name="Berlin A.M."/>
            <person name="Chapman S.B."/>
            <person name="Goldberg J."/>
            <person name="Griggs A."/>
            <person name="Gujja S."/>
            <person name="Hansen M."/>
            <person name="Howarth C."/>
            <person name="Imamovic A."/>
            <person name="Larimer J."/>
            <person name="McCowan C."/>
            <person name="Montmayeur A."/>
            <person name="Murphy C."/>
            <person name="Neiman D."/>
            <person name="Pearson M."/>
            <person name="Priest M."/>
            <person name="Roberts A."/>
            <person name="Saif S."/>
            <person name="Shea T."/>
            <person name="Sisk P."/>
            <person name="Sykes S."/>
            <person name="Wortman J."/>
            <person name="Nusbaum C."/>
            <person name="Birren B."/>
        </authorList>
    </citation>
    <scope>NUCLEOTIDE SEQUENCE [LARGE SCALE GENOMIC DNA]</scope>
    <source>
        <strain evidence="3">CBS 100218</strain>
    </source>
</reference>
<evidence type="ECO:0008006" key="4">
    <source>
        <dbReference type="Google" id="ProtNLM"/>
    </source>
</evidence>
<organism evidence="2 3">
    <name type="scientific">Coniosporium apollinis (strain CBS 100218)</name>
    <name type="common">Rock-inhabiting black yeast</name>
    <dbReference type="NCBI Taxonomy" id="1168221"/>
    <lineage>
        <taxon>Eukaryota</taxon>
        <taxon>Fungi</taxon>
        <taxon>Dikarya</taxon>
        <taxon>Ascomycota</taxon>
        <taxon>Pezizomycotina</taxon>
        <taxon>Dothideomycetes</taxon>
        <taxon>Dothideomycetes incertae sedis</taxon>
        <taxon>Coniosporium</taxon>
    </lineage>
</organism>
<protein>
    <recommendedName>
        <fullName evidence="4">HNH nuclease domain-containing protein</fullName>
    </recommendedName>
</protein>
<feature type="compositionally biased region" description="Acidic residues" evidence="1">
    <location>
        <begin position="113"/>
        <end position="125"/>
    </location>
</feature>
<dbReference type="GeneID" id="19904456"/>
<dbReference type="Proteomes" id="UP000016924">
    <property type="component" value="Unassembled WGS sequence"/>
</dbReference>
<dbReference type="RefSeq" id="XP_007783315.1">
    <property type="nucleotide sequence ID" value="XM_007785125.1"/>
</dbReference>
<sequence>MVGNPASGYIDWRAIHKDPELQFCGSNRPALRYLHFHFVTSVLRRHRYRREGWQKDIVRHAAGPFWAIGQIEDMEQFFGRVLQQMPLTPEGKALKSADEDIGDGEVTAHLDMEPGEMEDEEEQED</sequence>
<dbReference type="EMBL" id="JH767592">
    <property type="protein sequence ID" value="EON67998.1"/>
    <property type="molecule type" value="Genomic_DNA"/>
</dbReference>
<dbReference type="OrthoDB" id="5386595at2759"/>
<keyword evidence="3" id="KW-1185">Reference proteome</keyword>
<evidence type="ECO:0000313" key="3">
    <source>
        <dbReference type="Proteomes" id="UP000016924"/>
    </source>
</evidence>
<gene>
    <name evidence="2" type="ORF">W97_07145</name>
</gene>
<dbReference type="HOGENOM" id="CLU_1992503_0_0_1"/>
<proteinExistence type="predicted"/>
<evidence type="ECO:0000313" key="2">
    <source>
        <dbReference type="EMBL" id="EON67998.1"/>
    </source>
</evidence>